<name>A0A4P9VGI5_9GAMM</name>
<keyword evidence="2" id="KW-1185">Reference proteome</keyword>
<comment type="caution">
    <text evidence="1">The sequence shown here is derived from an EMBL/GenBank/DDBJ whole genome shotgun (WGS) entry which is preliminary data.</text>
</comment>
<proteinExistence type="predicted"/>
<protein>
    <recommendedName>
        <fullName evidence="3">Phage protein</fullName>
    </recommendedName>
</protein>
<dbReference type="InterPro" id="IPR024406">
    <property type="entry name" value="TAC-10"/>
</dbReference>
<evidence type="ECO:0000313" key="1">
    <source>
        <dbReference type="EMBL" id="RDH41197.1"/>
    </source>
</evidence>
<accession>A0A4P9VGI5</accession>
<dbReference type="EMBL" id="NDXW01000012">
    <property type="protein sequence ID" value="RDH41197.1"/>
    <property type="molecule type" value="Genomic_DNA"/>
</dbReference>
<organism evidence="1 2">
    <name type="scientific">Zooshikella ganghwensis</name>
    <dbReference type="NCBI Taxonomy" id="202772"/>
    <lineage>
        <taxon>Bacteria</taxon>
        <taxon>Pseudomonadati</taxon>
        <taxon>Pseudomonadota</taxon>
        <taxon>Gammaproteobacteria</taxon>
        <taxon>Oceanospirillales</taxon>
        <taxon>Zooshikellaceae</taxon>
        <taxon>Zooshikella</taxon>
    </lineage>
</organism>
<evidence type="ECO:0000313" key="2">
    <source>
        <dbReference type="Proteomes" id="UP000257039"/>
    </source>
</evidence>
<dbReference type="RefSeq" id="WP_027710046.1">
    <property type="nucleotide sequence ID" value="NZ_NDXW01000012.1"/>
</dbReference>
<dbReference type="Proteomes" id="UP000257039">
    <property type="component" value="Unassembled WGS sequence"/>
</dbReference>
<evidence type="ECO:0008006" key="3">
    <source>
        <dbReference type="Google" id="ProtNLM"/>
    </source>
</evidence>
<dbReference type="Pfam" id="PF10963">
    <property type="entry name" value="Phage_TAC_10"/>
    <property type="match status" value="1"/>
</dbReference>
<reference evidence="1 2" key="1">
    <citation type="submission" date="2017-04" db="EMBL/GenBank/DDBJ databases">
        <title>Draft genome sequence of Zooshikella ganghwensis VG4 isolated from Red Sea sediments.</title>
        <authorList>
            <person name="Rehman Z."/>
            <person name="Alam I."/>
            <person name="Kamau A."/>
            <person name="Bajic V."/>
            <person name="Leiknes T."/>
        </authorList>
    </citation>
    <scope>NUCLEOTIDE SEQUENCE [LARGE SCALE GENOMIC DNA]</scope>
    <source>
        <strain evidence="1 2">VG4</strain>
    </source>
</reference>
<dbReference type="AlphaFoldDB" id="A0A4P9VGI5"/>
<gene>
    <name evidence="1" type="ORF">B9G39_29800</name>
</gene>
<sequence length="94" mass="10492">MSEQKYTLTINDQELTFVITVENFNYFVGGVNQKNKLSMAHNFCMQTVVENDKDALKALLKLPSVSIQIAEALIEAYVPQVNIMVKPVPTTASN</sequence>